<evidence type="ECO:0000259" key="2">
    <source>
        <dbReference type="SMART" id="SM00014"/>
    </source>
</evidence>
<evidence type="ECO:0000313" key="3">
    <source>
        <dbReference type="EMBL" id="MBB6568420.1"/>
    </source>
</evidence>
<dbReference type="RefSeq" id="WP_171670453.1">
    <property type="nucleotide sequence ID" value="NZ_BAAAGT010000007.1"/>
</dbReference>
<feature type="transmembrane region" description="Helical" evidence="1">
    <location>
        <begin position="121"/>
        <end position="140"/>
    </location>
</feature>
<dbReference type="Gene3D" id="1.20.144.10">
    <property type="entry name" value="Phosphatidic acid phosphatase type 2/haloperoxidase"/>
    <property type="match status" value="1"/>
</dbReference>
<evidence type="ECO:0000313" key="6">
    <source>
        <dbReference type="Proteomes" id="UP000553957"/>
    </source>
</evidence>
<keyword evidence="1" id="KW-1133">Transmembrane helix</keyword>
<dbReference type="Pfam" id="PF01569">
    <property type="entry name" value="PAP2"/>
    <property type="match status" value="1"/>
</dbReference>
<feature type="transmembrane region" description="Helical" evidence="1">
    <location>
        <begin position="80"/>
        <end position="101"/>
    </location>
</feature>
<reference evidence="3 6" key="2">
    <citation type="submission" date="2020-08" db="EMBL/GenBank/DDBJ databases">
        <title>Sequencing the genomes of 1000 actinobacteria strains.</title>
        <authorList>
            <person name="Klenk H.-P."/>
        </authorList>
    </citation>
    <scope>NUCLEOTIDE SEQUENCE [LARGE SCALE GENOMIC DNA]</scope>
    <source>
        <strain evidence="3 6">DSM 15626</strain>
    </source>
</reference>
<proteinExistence type="predicted"/>
<dbReference type="InterPro" id="IPR036938">
    <property type="entry name" value="PAP2/HPO_sf"/>
</dbReference>
<keyword evidence="1" id="KW-0472">Membrane</keyword>
<dbReference type="SUPFAM" id="SSF48317">
    <property type="entry name" value="Acid phosphatase/Vanadium-dependent haloperoxidase"/>
    <property type="match status" value="1"/>
</dbReference>
<protein>
    <submittedName>
        <fullName evidence="3">Membrane-associated phospholipid phosphatase</fullName>
    </submittedName>
    <submittedName>
        <fullName evidence="4">Phosphatase PAP2 family protein</fullName>
    </submittedName>
</protein>
<accession>A0A7Y4NYC5</accession>
<organism evidence="4 5">
    <name type="scientific">Kribbella sandramycini</name>
    <dbReference type="NCBI Taxonomy" id="60450"/>
    <lineage>
        <taxon>Bacteria</taxon>
        <taxon>Bacillati</taxon>
        <taxon>Actinomycetota</taxon>
        <taxon>Actinomycetes</taxon>
        <taxon>Propionibacteriales</taxon>
        <taxon>Kribbellaceae</taxon>
        <taxon>Kribbella</taxon>
    </lineage>
</organism>
<keyword evidence="1" id="KW-0812">Transmembrane</keyword>
<evidence type="ECO:0000313" key="5">
    <source>
        <dbReference type="Proteomes" id="UP000534306"/>
    </source>
</evidence>
<dbReference type="InterPro" id="IPR000326">
    <property type="entry name" value="PAP2/HPO"/>
</dbReference>
<sequence>MSVAHRWAVVSLVVFLALAVYVTVDPTDNFDRMAREVFRPDDVWGPWQLAFGWVVDTAGPPVALFALALAGLVAAVRRRLLTPLVYVVGVAVVAVFVTQVTKAVLQRPDPHGDVGVLSGSYPSGHTAVLLCCLGGILFVWRRQPPLWAWWLVLVAELTMGFALLVLSMHWFTDVVGGFLLAVPVLALASSRRFLDPVHRTIRPSAVDSVGSPT</sequence>
<evidence type="ECO:0000256" key="1">
    <source>
        <dbReference type="SAM" id="Phobius"/>
    </source>
</evidence>
<dbReference type="SMART" id="SM00014">
    <property type="entry name" value="acidPPc"/>
    <property type="match status" value="1"/>
</dbReference>
<dbReference type="EMBL" id="JABJRC010000001">
    <property type="protein sequence ID" value="NOL38990.1"/>
    <property type="molecule type" value="Genomic_DNA"/>
</dbReference>
<dbReference type="PROSITE" id="PS01157">
    <property type="entry name" value="ACID_PHOSPH_CL_A"/>
    <property type="match status" value="1"/>
</dbReference>
<dbReference type="EMBL" id="JACHKF010000001">
    <property type="protein sequence ID" value="MBB6568420.1"/>
    <property type="molecule type" value="Genomic_DNA"/>
</dbReference>
<dbReference type="InterPro" id="IPR018296">
    <property type="entry name" value="Acid_Pase_classA_bac_CS"/>
</dbReference>
<comment type="caution">
    <text evidence="4">The sequence shown here is derived from an EMBL/GenBank/DDBJ whole genome shotgun (WGS) entry which is preliminary data.</text>
</comment>
<feature type="transmembrane region" description="Helical" evidence="1">
    <location>
        <begin position="174"/>
        <end position="194"/>
    </location>
</feature>
<dbReference type="Proteomes" id="UP000534306">
    <property type="component" value="Unassembled WGS sequence"/>
</dbReference>
<feature type="transmembrane region" description="Helical" evidence="1">
    <location>
        <begin position="147"/>
        <end position="168"/>
    </location>
</feature>
<dbReference type="GO" id="GO:0003993">
    <property type="term" value="F:acid phosphatase activity"/>
    <property type="evidence" value="ECO:0007669"/>
    <property type="project" value="InterPro"/>
</dbReference>
<dbReference type="GO" id="GO:0030288">
    <property type="term" value="C:outer membrane-bounded periplasmic space"/>
    <property type="evidence" value="ECO:0007669"/>
    <property type="project" value="InterPro"/>
</dbReference>
<reference evidence="4 5" key="1">
    <citation type="submission" date="2020-05" db="EMBL/GenBank/DDBJ databases">
        <title>Genome sequence of Kribbella sandramycini ATCC 39419.</title>
        <authorList>
            <person name="Maclea K.S."/>
            <person name="Fair J.L."/>
        </authorList>
    </citation>
    <scope>NUCLEOTIDE SEQUENCE [LARGE SCALE GENOMIC DNA]</scope>
    <source>
        <strain evidence="4 5">ATCC 39419</strain>
    </source>
</reference>
<feature type="transmembrane region" description="Helical" evidence="1">
    <location>
        <begin position="48"/>
        <end position="73"/>
    </location>
</feature>
<dbReference type="AlphaFoldDB" id="A0A7Y4NYC5"/>
<name>A0A7Y4NYC5_9ACTN</name>
<evidence type="ECO:0000313" key="4">
    <source>
        <dbReference type="EMBL" id="NOL38990.1"/>
    </source>
</evidence>
<gene>
    <name evidence="3" type="ORF">HNR71_004057</name>
    <name evidence="4" type="ORF">HPO96_01900</name>
</gene>
<dbReference type="Proteomes" id="UP000553957">
    <property type="component" value="Unassembled WGS sequence"/>
</dbReference>
<keyword evidence="5" id="KW-1185">Reference proteome</keyword>
<feature type="domain" description="Phosphatidic acid phosphatase type 2/haloperoxidase" evidence="2">
    <location>
        <begin position="82"/>
        <end position="189"/>
    </location>
</feature>